<comment type="caution">
    <text evidence="4">The sequence shown here is derived from an EMBL/GenBank/DDBJ whole genome shotgun (WGS) entry which is preliminary data.</text>
</comment>
<feature type="domain" description="FecR protein" evidence="2">
    <location>
        <begin position="152"/>
        <end position="244"/>
    </location>
</feature>
<keyword evidence="5" id="KW-1185">Reference proteome</keyword>
<evidence type="ECO:0000256" key="1">
    <source>
        <dbReference type="SAM" id="Phobius"/>
    </source>
</evidence>
<dbReference type="PANTHER" id="PTHR30273">
    <property type="entry name" value="PERIPLASMIC SIGNAL SENSOR AND SIGMA FACTOR ACTIVATOR FECR-RELATED"/>
    <property type="match status" value="1"/>
</dbReference>
<proteinExistence type="predicted"/>
<evidence type="ECO:0000259" key="3">
    <source>
        <dbReference type="Pfam" id="PF16344"/>
    </source>
</evidence>
<dbReference type="InterPro" id="IPR006860">
    <property type="entry name" value="FecR"/>
</dbReference>
<dbReference type="Gene3D" id="3.55.50.30">
    <property type="match status" value="1"/>
</dbReference>
<dbReference type="InterPro" id="IPR032508">
    <property type="entry name" value="FecR_C"/>
</dbReference>
<dbReference type="Gene3D" id="2.60.120.1440">
    <property type="match status" value="1"/>
</dbReference>
<protein>
    <submittedName>
        <fullName evidence="4">DUF4974 domain-containing protein</fullName>
    </submittedName>
</protein>
<dbReference type="Proteomes" id="UP000265926">
    <property type="component" value="Unassembled WGS sequence"/>
</dbReference>
<evidence type="ECO:0000313" key="4">
    <source>
        <dbReference type="EMBL" id="RIJ49960.1"/>
    </source>
</evidence>
<keyword evidence="1" id="KW-0472">Membrane</keyword>
<gene>
    <name evidence="4" type="ORF">D1614_04245</name>
</gene>
<dbReference type="InterPro" id="IPR012373">
    <property type="entry name" value="Ferrdict_sens_TM"/>
</dbReference>
<dbReference type="EMBL" id="QWGR01000002">
    <property type="protein sequence ID" value="RIJ49960.1"/>
    <property type="molecule type" value="Genomic_DNA"/>
</dbReference>
<name>A0A399T0L0_9BACT</name>
<dbReference type="OrthoDB" id="1123467at2"/>
<evidence type="ECO:0000259" key="2">
    <source>
        <dbReference type="Pfam" id="PF04773"/>
    </source>
</evidence>
<keyword evidence="1" id="KW-0812">Transmembrane</keyword>
<accession>A0A399T0L0</accession>
<feature type="transmembrane region" description="Helical" evidence="1">
    <location>
        <begin position="53"/>
        <end position="70"/>
    </location>
</feature>
<reference evidence="4 5" key="1">
    <citation type="submission" date="2018-08" db="EMBL/GenBank/DDBJ databases">
        <title>Pallidiluteibacterium maritimus gen. nov., sp. nov., isolated from coastal sediment.</title>
        <authorList>
            <person name="Zhou L.Y."/>
        </authorList>
    </citation>
    <scope>NUCLEOTIDE SEQUENCE [LARGE SCALE GENOMIC DNA]</scope>
    <source>
        <strain evidence="4 5">XSD2</strain>
    </source>
</reference>
<dbReference type="AlphaFoldDB" id="A0A399T0L0"/>
<keyword evidence="1" id="KW-1133">Transmembrane helix</keyword>
<dbReference type="Pfam" id="PF04773">
    <property type="entry name" value="FecR"/>
    <property type="match status" value="1"/>
</dbReference>
<dbReference type="GO" id="GO:0016989">
    <property type="term" value="F:sigma factor antagonist activity"/>
    <property type="evidence" value="ECO:0007669"/>
    <property type="project" value="TreeGrafter"/>
</dbReference>
<evidence type="ECO:0000313" key="5">
    <source>
        <dbReference type="Proteomes" id="UP000265926"/>
    </source>
</evidence>
<dbReference type="PANTHER" id="PTHR30273:SF2">
    <property type="entry name" value="PROTEIN FECR"/>
    <property type="match status" value="1"/>
</dbReference>
<dbReference type="Pfam" id="PF16344">
    <property type="entry name" value="FecR_C"/>
    <property type="match status" value="1"/>
</dbReference>
<dbReference type="FunFam" id="2.60.120.1440:FF:000001">
    <property type="entry name" value="Putative anti-sigma factor"/>
    <property type="match status" value="1"/>
</dbReference>
<dbReference type="RefSeq" id="WP_119436648.1">
    <property type="nucleotide sequence ID" value="NZ_QWGR01000002.1"/>
</dbReference>
<organism evidence="4 5">
    <name type="scientific">Maribellus luteus</name>
    <dbReference type="NCBI Taxonomy" id="2305463"/>
    <lineage>
        <taxon>Bacteria</taxon>
        <taxon>Pseudomonadati</taxon>
        <taxon>Bacteroidota</taxon>
        <taxon>Bacteroidia</taxon>
        <taxon>Marinilabiliales</taxon>
        <taxon>Prolixibacteraceae</taxon>
        <taxon>Maribellus</taxon>
    </lineage>
</organism>
<feature type="domain" description="Protein FecR C-terminal" evidence="3">
    <location>
        <begin position="288"/>
        <end position="352"/>
    </location>
</feature>
<sequence>MKNHNNNILLSLKNLIYFFKKEEITTSADEKKRLWNKVVQTAAYHNRRKKYRIYTAVATAAALSGAFLWFEIAHTAQNEDKLNTVVAQMSVPKQSSDIIIMVSDSNEIHIDKDTAVVNYSGSGEITINNQAIATKKPIRKKEPISYNQIIVPGGKRTMLTLSDSTKIWINAGSRVIFPQQFEEKQRKIYVEGEAYLEVAKNAQKPFIVETPAKFDIRVLGTSFNVCTYSELNYATVVLAEGKIELQGENKQQKIMAPNQLVRIDATGAMGEIIEVDAHEYTSWTQGLLVLNSQPFTEVLKRLEIYFGVSIKADEKFNPKISGELELKDQLEDILTGLQNILPYRYSVNEEGVYEISTN</sequence>